<sequence length="202" mass="22190">MSWQALSTRVASFTAPPKPAGARPTRGQQKTSWPHPPSFRANPATLAEAGFYYAPSSSDLDNVVCFMCAKELSDWEAEDDPFQIHAVKCPKCPWVVVRCALAQDLDDEGNYNFPTPDRLPNSRVLERARLATYTKGKEKIWPHDGTKNHGAMSKKMAKAGFVYTPSSTPDDDTATCLYCNTSLSGWDAEDDPLSVPPSPPIP</sequence>
<feature type="compositionally biased region" description="Polar residues" evidence="3">
    <location>
        <begin position="1"/>
        <end position="11"/>
    </location>
</feature>
<dbReference type="InterPro" id="IPR001370">
    <property type="entry name" value="BIR_rpt"/>
</dbReference>
<dbReference type="PROSITE" id="PS50143">
    <property type="entry name" value="BIR_REPEAT_2"/>
    <property type="match status" value="2"/>
</dbReference>
<keyword evidence="1" id="KW-0479">Metal-binding</keyword>
<dbReference type="OrthoDB" id="2196114at2759"/>
<dbReference type="CDD" id="cd00022">
    <property type="entry name" value="BIR"/>
    <property type="match status" value="1"/>
</dbReference>
<dbReference type="PANTHER" id="PTHR46771">
    <property type="entry name" value="DETERIN"/>
    <property type="match status" value="1"/>
</dbReference>
<dbReference type="SUPFAM" id="SSF57924">
    <property type="entry name" value="Inhibitor of apoptosis (IAP) repeat"/>
    <property type="match status" value="2"/>
</dbReference>
<keyword evidence="2" id="KW-0862">Zinc</keyword>
<accession>A0A164YLP2</accession>
<dbReference type="SMART" id="SM00238">
    <property type="entry name" value="BIR"/>
    <property type="match status" value="2"/>
</dbReference>
<dbReference type="InterPro" id="IPR051190">
    <property type="entry name" value="Baculoviral_IAP"/>
</dbReference>
<evidence type="ECO:0000256" key="1">
    <source>
        <dbReference type="ARBA" id="ARBA00022723"/>
    </source>
</evidence>
<evidence type="ECO:0000313" key="4">
    <source>
        <dbReference type="EMBL" id="KZS97035.1"/>
    </source>
</evidence>
<gene>
    <name evidence="4" type="ORF">SISNIDRAFT_449754</name>
</gene>
<dbReference type="Pfam" id="PF00653">
    <property type="entry name" value="BIR"/>
    <property type="match status" value="2"/>
</dbReference>
<evidence type="ECO:0000256" key="3">
    <source>
        <dbReference type="SAM" id="MobiDB-lite"/>
    </source>
</evidence>
<organism evidence="4 5">
    <name type="scientific">Sistotremastrum niveocremeum HHB9708</name>
    <dbReference type="NCBI Taxonomy" id="1314777"/>
    <lineage>
        <taxon>Eukaryota</taxon>
        <taxon>Fungi</taxon>
        <taxon>Dikarya</taxon>
        <taxon>Basidiomycota</taxon>
        <taxon>Agaricomycotina</taxon>
        <taxon>Agaricomycetes</taxon>
        <taxon>Sistotremastrales</taxon>
        <taxon>Sistotremastraceae</taxon>
        <taxon>Sertulicium</taxon>
        <taxon>Sertulicium niveocremeum</taxon>
    </lineage>
</organism>
<name>A0A164YLP2_9AGAM</name>
<dbReference type="GO" id="GO:0046872">
    <property type="term" value="F:metal ion binding"/>
    <property type="evidence" value="ECO:0007669"/>
    <property type="project" value="UniProtKB-KW"/>
</dbReference>
<feature type="region of interest" description="Disordered" evidence="3">
    <location>
        <begin position="1"/>
        <end position="41"/>
    </location>
</feature>
<keyword evidence="5" id="KW-1185">Reference proteome</keyword>
<evidence type="ECO:0000256" key="2">
    <source>
        <dbReference type="ARBA" id="ARBA00022833"/>
    </source>
</evidence>
<dbReference type="PANTHER" id="PTHR46771:SF5">
    <property type="entry name" value="DETERIN"/>
    <property type="match status" value="1"/>
</dbReference>
<dbReference type="STRING" id="1314777.A0A164YLP2"/>
<reference evidence="4 5" key="1">
    <citation type="journal article" date="2016" name="Mol. Biol. Evol.">
        <title>Comparative Genomics of Early-Diverging Mushroom-Forming Fungi Provides Insights into the Origins of Lignocellulose Decay Capabilities.</title>
        <authorList>
            <person name="Nagy L.G."/>
            <person name="Riley R."/>
            <person name="Tritt A."/>
            <person name="Adam C."/>
            <person name="Daum C."/>
            <person name="Floudas D."/>
            <person name="Sun H."/>
            <person name="Yadav J.S."/>
            <person name="Pangilinan J."/>
            <person name="Larsson K.H."/>
            <person name="Matsuura K."/>
            <person name="Barry K."/>
            <person name="Labutti K."/>
            <person name="Kuo R."/>
            <person name="Ohm R.A."/>
            <person name="Bhattacharya S.S."/>
            <person name="Shirouzu T."/>
            <person name="Yoshinaga Y."/>
            <person name="Martin F.M."/>
            <person name="Grigoriev I.V."/>
            <person name="Hibbett D.S."/>
        </authorList>
    </citation>
    <scope>NUCLEOTIDE SEQUENCE [LARGE SCALE GENOMIC DNA]</scope>
    <source>
        <strain evidence="4 5">HHB9708</strain>
    </source>
</reference>
<dbReference type="EMBL" id="KV419397">
    <property type="protein sequence ID" value="KZS97035.1"/>
    <property type="molecule type" value="Genomic_DNA"/>
</dbReference>
<dbReference type="Gene3D" id="1.10.1170.10">
    <property type="entry name" value="Inhibitor Of Apoptosis Protein (2mihbC-IAP-1), Chain A"/>
    <property type="match status" value="2"/>
</dbReference>
<proteinExistence type="predicted"/>
<feature type="region of interest" description="Disordered" evidence="3">
    <location>
        <begin position="183"/>
        <end position="202"/>
    </location>
</feature>
<dbReference type="Proteomes" id="UP000076722">
    <property type="component" value="Unassembled WGS sequence"/>
</dbReference>
<protein>
    <submittedName>
        <fullName evidence="4">Inhibitor of apoptosis repeat-containing protein</fullName>
    </submittedName>
</protein>
<dbReference type="AlphaFoldDB" id="A0A164YLP2"/>
<evidence type="ECO:0000313" key="5">
    <source>
        <dbReference type="Proteomes" id="UP000076722"/>
    </source>
</evidence>